<reference evidence="1" key="1">
    <citation type="submission" date="2020-05" db="EMBL/GenBank/DDBJ databases">
        <title>WGS assembly of Panicum virgatum.</title>
        <authorList>
            <person name="Lovell J.T."/>
            <person name="Jenkins J."/>
            <person name="Shu S."/>
            <person name="Juenger T.E."/>
            <person name="Schmutz J."/>
        </authorList>
    </citation>
    <scope>NUCLEOTIDE SEQUENCE</scope>
    <source>
        <strain evidence="1">AP13</strain>
    </source>
</reference>
<dbReference type="Proteomes" id="UP000823388">
    <property type="component" value="Chromosome 6N"/>
</dbReference>
<comment type="caution">
    <text evidence="1">The sequence shown here is derived from an EMBL/GenBank/DDBJ whole genome shotgun (WGS) entry which is preliminary data.</text>
</comment>
<accession>A0A8T0R1A0</accession>
<dbReference type="EMBL" id="CM029048">
    <property type="protein sequence ID" value="KAG2578773.1"/>
    <property type="molecule type" value="Genomic_DNA"/>
</dbReference>
<organism evidence="1 2">
    <name type="scientific">Panicum virgatum</name>
    <name type="common">Blackwell switchgrass</name>
    <dbReference type="NCBI Taxonomy" id="38727"/>
    <lineage>
        <taxon>Eukaryota</taxon>
        <taxon>Viridiplantae</taxon>
        <taxon>Streptophyta</taxon>
        <taxon>Embryophyta</taxon>
        <taxon>Tracheophyta</taxon>
        <taxon>Spermatophyta</taxon>
        <taxon>Magnoliopsida</taxon>
        <taxon>Liliopsida</taxon>
        <taxon>Poales</taxon>
        <taxon>Poaceae</taxon>
        <taxon>PACMAD clade</taxon>
        <taxon>Panicoideae</taxon>
        <taxon>Panicodae</taxon>
        <taxon>Paniceae</taxon>
        <taxon>Panicinae</taxon>
        <taxon>Panicum</taxon>
        <taxon>Panicum sect. Hiantes</taxon>
    </lineage>
</organism>
<proteinExistence type="predicted"/>
<protein>
    <submittedName>
        <fullName evidence="1">Uncharacterized protein</fullName>
    </submittedName>
</protein>
<gene>
    <name evidence="1" type="ORF">PVAP13_6NG112803</name>
</gene>
<name>A0A8T0R1A0_PANVG</name>
<dbReference type="AlphaFoldDB" id="A0A8T0R1A0"/>
<evidence type="ECO:0000313" key="2">
    <source>
        <dbReference type="Proteomes" id="UP000823388"/>
    </source>
</evidence>
<evidence type="ECO:0000313" key="1">
    <source>
        <dbReference type="EMBL" id="KAG2578773.1"/>
    </source>
</evidence>
<keyword evidence="2" id="KW-1185">Reference proteome</keyword>
<sequence length="63" mass="7042">MQAISFTVLPQSIDQPQLQVTSATRHCTSTAFNLSSFIALQVHWAARPLAPRDVQGDRQRDAY</sequence>